<dbReference type="PANTHER" id="PTHR43156:SF2">
    <property type="entry name" value="STAGE II SPORULATION PROTEIN E"/>
    <property type="match status" value="1"/>
</dbReference>
<dbReference type="InterPro" id="IPR052016">
    <property type="entry name" value="Bact_Sigma-Reg"/>
</dbReference>
<dbReference type="InterPro" id="IPR021800">
    <property type="entry name" value="DUF3369"/>
</dbReference>
<dbReference type="Proteomes" id="UP000326354">
    <property type="component" value="Chromosome"/>
</dbReference>
<dbReference type="EMBL" id="AP019860">
    <property type="protein sequence ID" value="BBM83003.1"/>
    <property type="molecule type" value="Genomic_DNA"/>
</dbReference>
<dbReference type="GO" id="GO:0000160">
    <property type="term" value="P:phosphorelay signal transduction system"/>
    <property type="evidence" value="ECO:0007669"/>
    <property type="project" value="InterPro"/>
</dbReference>
<dbReference type="Pfam" id="PF07228">
    <property type="entry name" value="SpoIIE"/>
    <property type="match status" value="1"/>
</dbReference>
<organism evidence="4 5">
    <name type="scientific">Uabimicrobium amorphum</name>
    <dbReference type="NCBI Taxonomy" id="2596890"/>
    <lineage>
        <taxon>Bacteria</taxon>
        <taxon>Pseudomonadati</taxon>
        <taxon>Planctomycetota</taxon>
        <taxon>Candidatus Uabimicrobiia</taxon>
        <taxon>Candidatus Uabimicrobiales</taxon>
        <taxon>Candidatus Uabimicrobiaceae</taxon>
        <taxon>Candidatus Uabimicrobium</taxon>
    </lineage>
</organism>
<dbReference type="PANTHER" id="PTHR43156">
    <property type="entry name" value="STAGE II SPORULATION PROTEIN E-RELATED"/>
    <property type="match status" value="1"/>
</dbReference>
<evidence type="ECO:0000313" key="5">
    <source>
        <dbReference type="Proteomes" id="UP000326354"/>
    </source>
</evidence>
<dbReference type="Pfam" id="PF11849">
    <property type="entry name" value="DUF3369"/>
    <property type="match status" value="1"/>
</dbReference>
<feature type="modified residue" description="4-aspartylphosphate" evidence="2">
    <location>
        <position position="83"/>
    </location>
</feature>
<evidence type="ECO:0000259" key="3">
    <source>
        <dbReference type="PROSITE" id="PS50110"/>
    </source>
</evidence>
<dbReference type="SUPFAM" id="SSF81606">
    <property type="entry name" value="PP2C-like"/>
    <property type="match status" value="1"/>
</dbReference>
<name>A0A5S9IJI5_UABAM</name>
<dbReference type="KEGG" id="uam:UABAM_01346"/>
<keyword evidence="1" id="KW-0378">Hydrolase</keyword>
<dbReference type="AlphaFoldDB" id="A0A5S9IJI5"/>
<protein>
    <recommendedName>
        <fullName evidence="3">Response regulatory domain-containing protein</fullName>
    </recommendedName>
</protein>
<reference evidence="4 5" key="1">
    <citation type="submission" date="2019-08" db="EMBL/GenBank/DDBJ databases">
        <title>Complete genome sequence of Candidatus Uab amorphum.</title>
        <authorList>
            <person name="Shiratori T."/>
            <person name="Suzuki S."/>
            <person name="Kakizawa Y."/>
            <person name="Ishida K."/>
        </authorList>
    </citation>
    <scope>NUCLEOTIDE SEQUENCE [LARGE SCALE GENOMIC DNA]</scope>
    <source>
        <strain evidence="4 5">SRT547</strain>
    </source>
</reference>
<evidence type="ECO:0000256" key="1">
    <source>
        <dbReference type="ARBA" id="ARBA00022801"/>
    </source>
</evidence>
<dbReference type="SMART" id="SM00331">
    <property type="entry name" value="PP2C_SIG"/>
    <property type="match status" value="1"/>
</dbReference>
<dbReference type="InterPro" id="IPR011006">
    <property type="entry name" value="CheY-like_superfamily"/>
</dbReference>
<gene>
    <name evidence="4" type="ORF">UABAM_01346</name>
</gene>
<evidence type="ECO:0000256" key="2">
    <source>
        <dbReference type="PROSITE-ProRule" id="PRU00169"/>
    </source>
</evidence>
<accession>A0A5S9IJI5</accession>
<sequence length="563" mass="63480">MNSEYTWNMNVICVDAEEETLKLYKKVLSNSANQLGPSITTKWSSASQDQNYAVYPAMSGKAAIRTALEAKTNAQDLAVGFFDVGMKGEMDGINTIEEIKRIFPSLLCAIVTDETSIDVSAAVRNSFESQDEWLYIKKPFSEEELMQTACNLVVAWNLRREQLRTMEKIKKQQNNVQRVLFITPSLFHTQTYEELCATTVREACEIAGSNHAFLAMRQEGQMSFKEGSGKFNVKTEEEKAQVIKVLTTPSMWDKGCLLTISLAENPLGILFIDDLSSQSEGTEMLELFVTQVASAFENIQRQQEKEKQKAHEQELIIGTKIQRSLLPKERPQSDDIELYGLMQSAKEIGGDYFDYFYREIPPDKVTDDIFVSVGDVAGKGVAAGLIMSEVRSFIRALNPFYSSTKEIMDQLSRLLEKDIKGTGRFMSLLLMLWDSKNKYFKFTSAGHEHIIHYVAKEGKCTVSKAGGVVLGLKHSLVSTHLKEQKLTIDKGDVIILFTDGTTESMKNNDSSKMFGLERMVELTVDYAKLSVDKILNNIYNDIFEFIEDGEQSDDITMVAIKRK</sequence>
<dbReference type="SUPFAM" id="SSF52172">
    <property type="entry name" value="CheY-like"/>
    <property type="match status" value="1"/>
</dbReference>
<dbReference type="InterPro" id="IPR036457">
    <property type="entry name" value="PPM-type-like_dom_sf"/>
</dbReference>
<dbReference type="RefSeq" id="WP_151967228.1">
    <property type="nucleotide sequence ID" value="NZ_AP019860.1"/>
</dbReference>
<dbReference type="InterPro" id="IPR001932">
    <property type="entry name" value="PPM-type_phosphatase-like_dom"/>
</dbReference>
<keyword evidence="2" id="KW-0597">Phosphoprotein</keyword>
<keyword evidence="5" id="KW-1185">Reference proteome</keyword>
<feature type="domain" description="Response regulatory" evidence="3">
    <location>
        <begin position="10"/>
        <end position="153"/>
    </location>
</feature>
<dbReference type="GO" id="GO:0016791">
    <property type="term" value="F:phosphatase activity"/>
    <property type="evidence" value="ECO:0007669"/>
    <property type="project" value="TreeGrafter"/>
</dbReference>
<dbReference type="PROSITE" id="PS50110">
    <property type="entry name" value="RESPONSE_REGULATORY"/>
    <property type="match status" value="1"/>
</dbReference>
<dbReference type="Gene3D" id="3.40.50.2300">
    <property type="match status" value="1"/>
</dbReference>
<dbReference type="InterPro" id="IPR001789">
    <property type="entry name" value="Sig_transdc_resp-reg_receiver"/>
</dbReference>
<evidence type="ECO:0000313" key="4">
    <source>
        <dbReference type="EMBL" id="BBM83003.1"/>
    </source>
</evidence>
<dbReference type="Gene3D" id="3.60.40.10">
    <property type="entry name" value="PPM-type phosphatase domain"/>
    <property type="match status" value="1"/>
</dbReference>
<proteinExistence type="predicted"/>
<dbReference type="OrthoDB" id="247273at2"/>